<evidence type="ECO:0000256" key="4">
    <source>
        <dbReference type="ARBA" id="ARBA00022692"/>
    </source>
</evidence>
<keyword evidence="6 8" id="KW-0472">Membrane</keyword>
<dbReference type="InterPro" id="IPR000531">
    <property type="entry name" value="Beta-barrel_TonB"/>
</dbReference>
<dbReference type="Pfam" id="PF07715">
    <property type="entry name" value="Plug"/>
    <property type="match status" value="1"/>
</dbReference>
<protein>
    <submittedName>
        <fullName evidence="12">TonB-dependent receptor</fullName>
    </submittedName>
</protein>
<dbReference type="InterPro" id="IPR023996">
    <property type="entry name" value="TonB-dep_OMP_SusC/RagA"/>
</dbReference>
<dbReference type="Gene3D" id="2.60.40.1120">
    <property type="entry name" value="Carboxypeptidase-like, regulatory domain"/>
    <property type="match status" value="1"/>
</dbReference>
<evidence type="ECO:0000256" key="8">
    <source>
        <dbReference type="PROSITE-ProRule" id="PRU01360"/>
    </source>
</evidence>
<keyword evidence="12" id="KW-0675">Receptor</keyword>
<keyword evidence="7 8" id="KW-0998">Cell outer membrane</keyword>
<dbReference type="SUPFAM" id="SSF56935">
    <property type="entry name" value="Porins"/>
    <property type="match status" value="1"/>
</dbReference>
<feature type="domain" description="TonB-dependent receptor-like beta-barrel" evidence="10">
    <location>
        <begin position="494"/>
        <end position="860"/>
    </location>
</feature>
<accession>A0ABT8LCZ9</accession>
<dbReference type="InterPro" id="IPR012910">
    <property type="entry name" value="Plug_dom"/>
</dbReference>
<keyword evidence="3 8" id="KW-1134">Transmembrane beta strand</keyword>
<dbReference type="PROSITE" id="PS52016">
    <property type="entry name" value="TONB_DEPENDENT_REC_3"/>
    <property type="match status" value="1"/>
</dbReference>
<name>A0ABT8LCZ9_9BACT</name>
<dbReference type="NCBIfam" id="TIGR04057">
    <property type="entry name" value="SusC_RagA_signa"/>
    <property type="match status" value="1"/>
</dbReference>
<comment type="subcellular location">
    <subcellularLocation>
        <location evidence="1 8">Cell outer membrane</location>
        <topology evidence="1 8">Multi-pass membrane protein</topology>
    </subcellularLocation>
</comment>
<evidence type="ECO:0000256" key="3">
    <source>
        <dbReference type="ARBA" id="ARBA00022452"/>
    </source>
</evidence>
<dbReference type="InterPro" id="IPR039426">
    <property type="entry name" value="TonB-dep_rcpt-like"/>
</dbReference>
<evidence type="ECO:0000256" key="9">
    <source>
        <dbReference type="RuleBase" id="RU003357"/>
    </source>
</evidence>
<evidence type="ECO:0000313" key="12">
    <source>
        <dbReference type="EMBL" id="MDN5214931.1"/>
    </source>
</evidence>
<evidence type="ECO:0000256" key="5">
    <source>
        <dbReference type="ARBA" id="ARBA00023077"/>
    </source>
</evidence>
<keyword evidence="13" id="KW-1185">Reference proteome</keyword>
<evidence type="ECO:0000256" key="6">
    <source>
        <dbReference type="ARBA" id="ARBA00023136"/>
    </source>
</evidence>
<dbReference type="NCBIfam" id="TIGR04056">
    <property type="entry name" value="OMP_RagA_SusC"/>
    <property type="match status" value="1"/>
</dbReference>
<feature type="domain" description="TonB-dependent receptor plug" evidence="11">
    <location>
        <begin position="225"/>
        <end position="332"/>
    </location>
</feature>
<dbReference type="EMBL" id="JAUJEB010000005">
    <property type="protein sequence ID" value="MDN5214931.1"/>
    <property type="molecule type" value="Genomic_DNA"/>
</dbReference>
<comment type="similarity">
    <text evidence="8 9">Belongs to the TonB-dependent receptor family.</text>
</comment>
<evidence type="ECO:0000256" key="1">
    <source>
        <dbReference type="ARBA" id="ARBA00004571"/>
    </source>
</evidence>
<gene>
    <name evidence="12" type="ORF">QQ020_22820</name>
</gene>
<dbReference type="Gene3D" id="2.170.130.10">
    <property type="entry name" value="TonB-dependent receptor, plug domain"/>
    <property type="match status" value="1"/>
</dbReference>
<evidence type="ECO:0000259" key="10">
    <source>
        <dbReference type="Pfam" id="PF00593"/>
    </source>
</evidence>
<keyword evidence="4 8" id="KW-0812">Transmembrane</keyword>
<dbReference type="InterPro" id="IPR023997">
    <property type="entry name" value="TonB-dep_OMP_SusC/RagA_CS"/>
</dbReference>
<organism evidence="12 13">
    <name type="scientific">Agaribacillus aureus</name>
    <dbReference type="NCBI Taxonomy" id="3051825"/>
    <lineage>
        <taxon>Bacteria</taxon>
        <taxon>Pseudomonadati</taxon>
        <taxon>Bacteroidota</taxon>
        <taxon>Cytophagia</taxon>
        <taxon>Cytophagales</taxon>
        <taxon>Splendidivirgaceae</taxon>
        <taxon>Agaribacillus</taxon>
    </lineage>
</organism>
<proteinExistence type="inferred from homology"/>
<dbReference type="Gene3D" id="2.40.170.20">
    <property type="entry name" value="TonB-dependent receptor, beta-barrel domain"/>
    <property type="match status" value="1"/>
</dbReference>
<dbReference type="SUPFAM" id="SSF49464">
    <property type="entry name" value="Carboxypeptidase regulatory domain-like"/>
    <property type="match status" value="1"/>
</dbReference>
<evidence type="ECO:0000256" key="2">
    <source>
        <dbReference type="ARBA" id="ARBA00022448"/>
    </source>
</evidence>
<sequence length="1132" mass="125525">MMTKILKKILIMSKYTLIGFLLQTIFYPFLFAESTKGQRSLENIFVTIELKESNVKEVFTKIEKLTDFQFAYKKGEINKKQSISVKQQDISLANLLREIARATNLKFKRVNEIIHVTENGHLANAVFEIIVKDRVLNGRVTDENGEGLPGVNVLVKNTTIGTITDNKGDYTINVPDDATTLVFSYVGYISEEVDIVGRAVVDLQLAPDLSTLSEVVIIGYGTVKKSDLTGAVASVSEEEITQFPTIRVDEALQGRAPGLQITSTGSNLGANTTIRIRGSNSLNSDNEPLFVIDGFIGGGDLTTINTSDIESIEVLKDASATAIYGSRGSNGVIIITTKRGKKGRKPQFQYDSYLSMQKPIKKPLLPTGPEFAAISNETAEFLSPSSPVYDPAFDPNIVDINSLPTTDWWEELTRDGLLTSHTLSVSGGGESTRYYFSGNYFKQEGLYKDNELERFQFKANIDQEVNSRLKMGFSSQISRIYVDEIGVTPEFLGLNYSFNPTIPVFDNEGNYALNNLLGARDTDNPVAEQNQTINEQFRTRILGLAYAELELIKGLKYKLSAGVDIENRKRGRYNPNTLTEEPNNGTAEIRTSEDLSVLIENTLSYTREIGDDDRLDVVAGYTRQTRSSESFDARAFDFVTNLTGYDNLDGGAVQNRIRSEKSEDGLESWLFRSNYSLNDEFLFTLSARADAASQFAPNHKWAFFPSGAVAWRADKYLPLEIIQTAKLRVSYGEAGNIGIGRYSSLARVQQRAYILGTNQDLAIGFRQSTLVNPDLKWETTSQFNIGADLGFFDNRLNVTVDYYAKTTNDLIAGVPVPNSSGATSFLLNLGSMKNSGWELYIGSTNINNPNGFTWTTDFNIATNKNEVVEIAAEEGFVFVNGAFAFIGGNTSFSGIVQEGEPIGSFYGYVQDGLWNTQDEIDAFPGNSVDLKRLGGPRWADIDNDGDVDPDDRQIIGDPNPDFFGGITNTFSYKRFNLSAFLQYSVGGDILNFVPRNGNIIRGVPITDRSYRDRWTFQNMDSNIPRSGALTNDVNFEPSTAWIEDGSFLRLRTVTLGYDLPLEKIKYISSARVYFTASNLFTITNYTGFDPDVNTQGGSSNQGPFAANNVTRGYDNNRNPSIKNFTLGFNVQF</sequence>
<dbReference type="Pfam" id="PF00593">
    <property type="entry name" value="TonB_dep_Rec_b-barrel"/>
    <property type="match status" value="1"/>
</dbReference>
<reference evidence="12" key="1">
    <citation type="submission" date="2023-06" db="EMBL/GenBank/DDBJ databases">
        <title>Genomic of Agaribacillus aureum.</title>
        <authorList>
            <person name="Wang G."/>
        </authorList>
    </citation>
    <scope>NUCLEOTIDE SEQUENCE</scope>
    <source>
        <strain evidence="12">BMA12</strain>
    </source>
</reference>
<evidence type="ECO:0000259" key="11">
    <source>
        <dbReference type="Pfam" id="PF07715"/>
    </source>
</evidence>
<dbReference type="InterPro" id="IPR036942">
    <property type="entry name" value="Beta-barrel_TonB_sf"/>
</dbReference>
<evidence type="ECO:0000256" key="7">
    <source>
        <dbReference type="ARBA" id="ARBA00023237"/>
    </source>
</evidence>
<dbReference type="Pfam" id="PF13715">
    <property type="entry name" value="CarbopepD_reg_2"/>
    <property type="match status" value="1"/>
</dbReference>
<dbReference type="Proteomes" id="UP001172083">
    <property type="component" value="Unassembled WGS sequence"/>
</dbReference>
<evidence type="ECO:0000313" key="13">
    <source>
        <dbReference type="Proteomes" id="UP001172083"/>
    </source>
</evidence>
<comment type="caution">
    <text evidence="12">The sequence shown here is derived from an EMBL/GenBank/DDBJ whole genome shotgun (WGS) entry which is preliminary data.</text>
</comment>
<keyword evidence="5 9" id="KW-0798">TonB box</keyword>
<keyword evidence="2 8" id="KW-0813">Transport</keyword>
<dbReference type="RefSeq" id="WP_346760269.1">
    <property type="nucleotide sequence ID" value="NZ_JAUJEB010000005.1"/>
</dbReference>
<dbReference type="InterPro" id="IPR037066">
    <property type="entry name" value="Plug_dom_sf"/>
</dbReference>
<dbReference type="InterPro" id="IPR008969">
    <property type="entry name" value="CarboxyPept-like_regulatory"/>
</dbReference>